<dbReference type="Proteomes" id="UP000414233">
    <property type="component" value="Unassembled WGS sequence"/>
</dbReference>
<organism evidence="3 4">
    <name type="scientific">Pandoraea terrae</name>
    <dbReference type="NCBI Taxonomy" id="1537710"/>
    <lineage>
        <taxon>Bacteria</taxon>
        <taxon>Pseudomonadati</taxon>
        <taxon>Pseudomonadota</taxon>
        <taxon>Betaproteobacteria</taxon>
        <taxon>Burkholderiales</taxon>
        <taxon>Burkholderiaceae</taxon>
        <taxon>Pandoraea</taxon>
    </lineage>
</organism>
<dbReference type="AlphaFoldDB" id="A0A5E4UNX4"/>
<gene>
    <name evidence="3" type="primary">oprM_2</name>
    <name evidence="3" type="ORF">PTE30175_02045</name>
</gene>
<dbReference type="RefSeq" id="WP_224788686.1">
    <property type="nucleotide sequence ID" value="NZ_CABPRZ010000007.1"/>
</dbReference>
<dbReference type="NCBIfam" id="TIGR01845">
    <property type="entry name" value="outer_NodT"/>
    <property type="match status" value="1"/>
</dbReference>
<evidence type="ECO:0000313" key="3">
    <source>
        <dbReference type="EMBL" id="VVE00789.1"/>
    </source>
</evidence>
<dbReference type="PANTHER" id="PTHR30203:SF25">
    <property type="entry name" value="OUTER MEMBRANE PROTEIN-RELATED"/>
    <property type="match status" value="1"/>
</dbReference>
<keyword evidence="2" id="KW-0812">Transmembrane</keyword>
<dbReference type="GO" id="GO:0005886">
    <property type="term" value="C:plasma membrane"/>
    <property type="evidence" value="ECO:0007669"/>
    <property type="project" value="UniProtKB-SubCell"/>
</dbReference>
<protein>
    <submittedName>
        <fullName evidence="3">Outer membrane protein OprM</fullName>
    </submittedName>
</protein>
<dbReference type="Gene3D" id="1.20.1600.10">
    <property type="entry name" value="Outer membrane efflux proteins (OEP)"/>
    <property type="match status" value="1"/>
</dbReference>
<keyword evidence="2" id="KW-0472">Membrane</keyword>
<evidence type="ECO:0000313" key="4">
    <source>
        <dbReference type="Proteomes" id="UP000414233"/>
    </source>
</evidence>
<dbReference type="Pfam" id="PF02321">
    <property type="entry name" value="OEP"/>
    <property type="match status" value="2"/>
</dbReference>
<evidence type="ECO:0000256" key="2">
    <source>
        <dbReference type="RuleBase" id="RU362097"/>
    </source>
</evidence>
<dbReference type="Gene3D" id="2.20.200.10">
    <property type="entry name" value="Outer membrane efflux proteins (OEP)"/>
    <property type="match status" value="1"/>
</dbReference>
<keyword evidence="2" id="KW-0449">Lipoprotein</keyword>
<proteinExistence type="inferred from homology"/>
<evidence type="ECO:0000256" key="1">
    <source>
        <dbReference type="ARBA" id="ARBA00007613"/>
    </source>
</evidence>
<reference evidence="3 4" key="1">
    <citation type="submission" date="2019-08" db="EMBL/GenBank/DDBJ databases">
        <authorList>
            <person name="Peeters C."/>
        </authorList>
    </citation>
    <scope>NUCLEOTIDE SEQUENCE [LARGE SCALE GENOMIC DNA]</scope>
    <source>
        <strain evidence="3 4">LMG 30175</strain>
    </source>
</reference>
<keyword evidence="2" id="KW-1134">Transmembrane beta strand</keyword>
<name>A0A5E4UNX4_9BURK</name>
<comment type="subcellular location">
    <subcellularLocation>
        <location evidence="2">Cell membrane</location>
        <topology evidence="2">Lipid-anchor</topology>
    </subcellularLocation>
</comment>
<dbReference type="PANTHER" id="PTHR30203">
    <property type="entry name" value="OUTER MEMBRANE CATION EFFLUX PROTEIN"/>
    <property type="match status" value="1"/>
</dbReference>
<dbReference type="GO" id="GO:0015562">
    <property type="term" value="F:efflux transmembrane transporter activity"/>
    <property type="evidence" value="ECO:0007669"/>
    <property type="project" value="InterPro"/>
</dbReference>
<dbReference type="SUPFAM" id="SSF56954">
    <property type="entry name" value="Outer membrane efflux proteins (OEP)"/>
    <property type="match status" value="1"/>
</dbReference>
<dbReference type="InterPro" id="IPR003423">
    <property type="entry name" value="OMP_efflux"/>
</dbReference>
<accession>A0A5E4UNX4</accession>
<dbReference type="EMBL" id="CABPRZ010000007">
    <property type="protein sequence ID" value="VVE00789.1"/>
    <property type="molecule type" value="Genomic_DNA"/>
</dbReference>
<keyword evidence="4" id="KW-1185">Reference proteome</keyword>
<dbReference type="InterPro" id="IPR010131">
    <property type="entry name" value="MdtP/NodT-like"/>
</dbReference>
<comment type="similarity">
    <text evidence="1 2">Belongs to the outer membrane factor (OMF) (TC 1.B.17) family.</text>
</comment>
<keyword evidence="2" id="KW-0564">Palmitate</keyword>
<sequence length="490" mass="52349">MTMFSMARAQPARLTAFALAAGTLLLAGCTVGPDYRGAPSVAPQALRATQFPHARGGVDADAPAAAAWWVALHDDTLNTLIDAALAHSPDIRAAQARVRQSRASLRGHEGDALPKVNASGTMVHMRSPDTSLLGGNSAASGRGRGPLELYIAGFDASWEIDLFGGTRRAVEAASAEADATQADLADAHVQLAAEVAQAYVGLRDQQARLALVKASAQLEDEMLQLTRQRRARGVASELDVERLFTQVENTRARILPLESQLVESLDQLALLTGQAPGALDDTLAGAQPLPQVPATIAIGNPSALLQARPDIRAAERRLASQNAQIGEQKAKWFPKLSILGDLGFSAMDPGHLVRKDNLNWFVVPRLQWNVLDFGRVAAAVDQAEAGRDGAAAKYESAVLGALRDADVALARYGHQRENVYRLRSVESSASRAATLTRQRYAAGTASTLDWLDAERTRFSAEQDRISGDAQLLRDFVALQKALGLGWQVQG</sequence>